<feature type="region of interest" description="Disordered" evidence="1">
    <location>
        <begin position="54"/>
        <end position="127"/>
    </location>
</feature>
<dbReference type="EMBL" id="BPLQ01013035">
    <property type="protein sequence ID" value="GIY69415.1"/>
    <property type="molecule type" value="Genomic_DNA"/>
</dbReference>
<accession>A0AAV4VGJ0</accession>
<evidence type="ECO:0000313" key="3">
    <source>
        <dbReference type="Proteomes" id="UP001054837"/>
    </source>
</evidence>
<feature type="compositionally biased region" description="Basic and acidic residues" evidence="1">
    <location>
        <begin position="14"/>
        <end position="35"/>
    </location>
</feature>
<name>A0AAV4VGJ0_9ARAC</name>
<comment type="caution">
    <text evidence="2">The sequence shown here is derived from an EMBL/GenBank/DDBJ whole genome shotgun (WGS) entry which is preliminary data.</text>
</comment>
<organism evidence="2 3">
    <name type="scientific">Caerostris darwini</name>
    <dbReference type="NCBI Taxonomy" id="1538125"/>
    <lineage>
        <taxon>Eukaryota</taxon>
        <taxon>Metazoa</taxon>
        <taxon>Ecdysozoa</taxon>
        <taxon>Arthropoda</taxon>
        <taxon>Chelicerata</taxon>
        <taxon>Arachnida</taxon>
        <taxon>Araneae</taxon>
        <taxon>Araneomorphae</taxon>
        <taxon>Entelegynae</taxon>
        <taxon>Araneoidea</taxon>
        <taxon>Araneidae</taxon>
        <taxon>Caerostris</taxon>
    </lineage>
</organism>
<feature type="compositionally biased region" description="Basic and acidic residues" evidence="1">
    <location>
        <begin position="68"/>
        <end position="127"/>
    </location>
</feature>
<feature type="region of interest" description="Disordered" evidence="1">
    <location>
        <begin position="1"/>
        <end position="35"/>
    </location>
</feature>
<reference evidence="2 3" key="1">
    <citation type="submission" date="2021-06" db="EMBL/GenBank/DDBJ databases">
        <title>Caerostris darwini draft genome.</title>
        <authorList>
            <person name="Kono N."/>
            <person name="Arakawa K."/>
        </authorList>
    </citation>
    <scope>NUCLEOTIDE SEQUENCE [LARGE SCALE GENOMIC DNA]</scope>
</reference>
<protein>
    <submittedName>
        <fullName evidence="2">Uncharacterized protein</fullName>
    </submittedName>
</protein>
<evidence type="ECO:0000313" key="2">
    <source>
        <dbReference type="EMBL" id="GIY69415.1"/>
    </source>
</evidence>
<evidence type="ECO:0000256" key="1">
    <source>
        <dbReference type="SAM" id="MobiDB-lite"/>
    </source>
</evidence>
<proteinExistence type="predicted"/>
<dbReference type="Proteomes" id="UP001054837">
    <property type="component" value="Unassembled WGS sequence"/>
</dbReference>
<sequence>MPRKEEAMPCQELLSKEPYKRQEEIRNASSEDRQAGLETIGERRAKETEHHFQLGLEGNDSCQTRTRMTSEQRERKRQYMREWRQRVKSAETPEERDRRLERKRVFNKRARETETSEEREMRLQQMR</sequence>
<gene>
    <name evidence="2" type="ORF">CDAR_470791</name>
</gene>
<dbReference type="AlphaFoldDB" id="A0AAV4VGJ0"/>
<keyword evidence="3" id="KW-1185">Reference proteome</keyword>